<feature type="transmembrane region" description="Helical" evidence="6">
    <location>
        <begin position="877"/>
        <end position="898"/>
    </location>
</feature>
<accession>A0A8H8BU73</accession>
<keyword evidence="2 6" id="KW-0812">Transmembrane</keyword>
<keyword evidence="3 6" id="KW-1133">Transmembrane helix</keyword>
<dbReference type="OrthoDB" id="5430750at2759"/>
<name>A0A8H8BU73_9HELO</name>
<evidence type="ECO:0000256" key="2">
    <source>
        <dbReference type="ARBA" id="ARBA00022692"/>
    </source>
</evidence>
<keyword evidence="8" id="KW-1185">Reference proteome</keyword>
<gene>
    <name evidence="7" type="ORF">IFR04_003024</name>
</gene>
<dbReference type="Proteomes" id="UP000664132">
    <property type="component" value="Unassembled WGS sequence"/>
</dbReference>
<evidence type="ECO:0000256" key="5">
    <source>
        <dbReference type="SAM" id="MobiDB-lite"/>
    </source>
</evidence>
<dbReference type="InterPro" id="IPR002523">
    <property type="entry name" value="MgTranspt_CorA/ZnTranspt_ZntB"/>
</dbReference>
<sequence>MCQCPSIYASAHMRERLWNCIETLSSFDDTDGERDARYADEPSVCFLLWYHNHSIMKICEVLRNEDPSRFASLAVDLNKRKKWVVEWHMRTEKSLGLLGRASGRLAQQSIDYEVANLALLGEEISVVNQARTQQYKSYLQQTKDLLSSRKETKILSPGRPDVTNWRPGDFRSVAPRPAPWELSCLNHLSPVSIGTSQNPRDELNNCQEFLLGDYTFMTTWDQSKIDSIGQWWDICTSGIMAAELLSEVCDRKSLKAPLPSASPTPSHPRSQSIDQGMTAGPDAAMTVKRFETSQHGPTPVQPQVPTSDKSREKATENTRKIYELIKEHWKDEDREGFTWTKRKPPRLYHADTSVQSLEDTPQVFELKQTRNVKIRTNFQKYLQKNNMSIQAPNWSLATIEDDIPAEKLLHVSCFDLALQADGTEYPEIGILATRGRADFHDMKLGYKENNDCRSESLVIRKEGTDTEDTSLWLLYFLGKAHKHSDFLKFPLAWRQRLQDDRLRREDLKVYQRSLLMVLNDSMVDRSTKYRILFIQKPTPIILQALVYMWHPDALDTFDDHLGNLSKSSNGYTQSTTILNDLKGRVDPGDVWITSINLSHWRLRSDQEKDLLEIEDGKDANKGAITDFPPKNVSDKRTLAEEGHHHLLSINEMSMSLVFTGDRMGRCWTCTIMCEMIEESAMSTYIIEIMKIQQMFIHQQYAGRALCFLLLLGYMCQSLAIECESFAEELDKIMGMEAMVLLKGLEWHKSDIALRKLKQIVWGLEALRVFDDKLKMALAKIKESEEAMKKDLERGENIRHRDMVKNCSDVIHEFEKRQGRLENAHSSIQQRIEQCVVGIEQNENIGMLTWINIVYLPLAFIAGIFSMGHGIVPDDASWGTFIWVIAAFIITTIVCALSLQTILATLRRWVKDSEKAVRSKLASRREPDAEKGKICRLIGALDSDCLEQAMGQFWKCSSNTFESELGTFNHLAVSVRLDYIKRVFGNTIYLEEERLLRDLLARSKSSFEGYTPRIMLNLAHNLHRQGRYNEAEEIGDQVLSLVKENEARGRFVVEKIDSLKLLSRSQHSQKKELAAD</sequence>
<feature type="region of interest" description="Disordered" evidence="5">
    <location>
        <begin position="291"/>
        <end position="315"/>
    </location>
</feature>
<dbReference type="Pfam" id="PF01544">
    <property type="entry name" value="CorA"/>
    <property type="match status" value="1"/>
</dbReference>
<dbReference type="GO" id="GO:0016020">
    <property type="term" value="C:membrane"/>
    <property type="evidence" value="ECO:0007669"/>
    <property type="project" value="UniProtKB-SubCell"/>
</dbReference>
<dbReference type="SUPFAM" id="SSF144083">
    <property type="entry name" value="Magnesium transport protein CorA, transmembrane region"/>
    <property type="match status" value="1"/>
</dbReference>
<feature type="transmembrane region" description="Helical" evidence="6">
    <location>
        <begin position="852"/>
        <end position="871"/>
    </location>
</feature>
<evidence type="ECO:0000256" key="3">
    <source>
        <dbReference type="ARBA" id="ARBA00022989"/>
    </source>
</evidence>
<feature type="region of interest" description="Disordered" evidence="5">
    <location>
        <begin position="256"/>
        <end position="279"/>
    </location>
</feature>
<dbReference type="Gene3D" id="1.20.58.340">
    <property type="entry name" value="Magnesium transport protein CorA, transmembrane region"/>
    <property type="match status" value="1"/>
</dbReference>
<evidence type="ECO:0000256" key="1">
    <source>
        <dbReference type="ARBA" id="ARBA00004141"/>
    </source>
</evidence>
<protein>
    <submittedName>
        <fullName evidence="7">Uncharacterized protein</fullName>
    </submittedName>
</protein>
<feature type="compositionally biased region" description="Polar residues" evidence="5">
    <location>
        <begin position="293"/>
        <end position="307"/>
    </location>
</feature>
<dbReference type="InterPro" id="IPR045863">
    <property type="entry name" value="CorA_TM1_TM2"/>
</dbReference>
<organism evidence="7 8">
    <name type="scientific">Cadophora malorum</name>
    <dbReference type="NCBI Taxonomy" id="108018"/>
    <lineage>
        <taxon>Eukaryota</taxon>
        <taxon>Fungi</taxon>
        <taxon>Dikarya</taxon>
        <taxon>Ascomycota</taxon>
        <taxon>Pezizomycotina</taxon>
        <taxon>Leotiomycetes</taxon>
        <taxon>Helotiales</taxon>
        <taxon>Ploettnerulaceae</taxon>
        <taxon>Cadophora</taxon>
    </lineage>
</organism>
<keyword evidence="4 6" id="KW-0472">Membrane</keyword>
<dbReference type="AlphaFoldDB" id="A0A8H8BU73"/>
<dbReference type="GO" id="GO:0046873">
    <property type="term" value="F:metal ion transmembrane transporter activity"/>
    <property type="evidence" value="ECO:0007669"/>
    <property type="project" value="InterPro"/>
</dbReference>
<proteinExistence type="predicted"/>
<dbReference type="EMBL" id="JAFJYH010000028">
    <property type="protein sequence ID" value="KAG4423879.1"/>
    <property type="molecule type" value="Genomic_DNA"/>
</dbReference>
<comment type="caution">
    <text evidence="7">The sequence shown here is derived from an EMBL/GenBank/DDBJ whole genome shotgun (WGS) entry which is preliminary data.</text>
</comment>
<evidence type="ECO:0000313" key="7">
    <source>
        <dbReference type="EMBL" id="KAG4423879.1"/>
    </source>
</evidence>
<evidence type="ECO:0000256" key="6">
    <source>
        <dbReference type="SAM" id="Phobius"/>
    </source>
</evidence>
<comment type="subcellular location">
    <subcellularLocation>
        <location evidence="1">Membrane</location>
        <topology evidence="1">Multi-pass membrane protein</topology>
    </subcellularLocation>
</comment>
<evidence type="ECO:0000256" key="4">
    <source>
        <dbReference type="ARBA" id="ARBA00023136"/>
    </source>
</evidence>
<evidence type="ECO:0000313" key="8">
    <source>
        <dbReference type="Proteomes" id="UP000664132"/>
    </source>
</evidence>
<reference evidence="7" key="1">
    <citation type="submission" date="2021-02" db="EMBL/GenBank/DDBJ databases">
        <title>Genome sequence Cadophora malorum strain M34.</title>
        <authorList>
            <person name="Stefanovic E."/>
            <person name="Vu D."/>
            <person name="Scully C."/>
            <person name="Dijksterhuis J."/>
            <person name="Roader J."/>
            <person name="Houbraken J."/>
        </authorList>
    </citation>
    <scope>NUCLEOTIDE SEQUENCE</scope>
    <source>
        <strain evidence="7">M34</strain>
    </source>
</reference>